<evidence type="ECO:0000313" key="3">
    <source>
        <dbReference type="EMBL" id="GGD42008.1"/>
    </source>
</evidence>
<dbReference type="Gene3D" id="3.90.1300.10">
    <property type="entry name" value="Amidase signature (AS) domain"/>
    <property type="match status" value="1"/>
</dbReference>
<comment type="caution">
    <text evidence="3">The sequence shown here is derived from an EMBL/GenBank/DDBJ whole genome shotgun (WGS) entry which is preliminary data.</text>
</comment>
<accession>A0A917DHZ7</accession>
<protein>
    <submittedName>
        <fullName evidence="3">Amidase</fullName>
    </submittedName>
</protein>
<dbReference type="Pfam" id="PF01425">
    <property type="entry name" value="Amidase"/>
    <property type="match status" value="1"/>
</dbReference>
<organism evidence="3 4">
    <name type="scientific">Croceicoccus pelagius</name>
    <dbReference type="NCBI Taxonomy" id="1703341"/>
    <lineage>
        <taxon>Bacteria</taxon>
        <taxon>Pseudomonadati</taxon>
        <taxon>Pseudomonadota</taxon>
        <taxon>Alphaproteobacteria</taxon>
        <taxon>Sphingomonadales</taxon>
        <taxon>Erythrobacteraceae</taxon>
        <taxon>Croceicoccus</taxon>
    </lineage>
</organism>
<feature type="chain" id="PRO_5037041722" evidence="1">
    <location>
        <begin position="25"/>
        <end position="518"/>
    </location>
</feature>
<keyword evidence="4" id="KW-1185">Reference proteome</keyword>
<dbReference type="InterPro" id="IPR023631">
    <property type="entry name" value="Amidase_dom"/>
</dbReference>
<reference evidence="3 4" key="1">
    <citation type="journal article" date="2014" name="Int. J. Syst. Evol. Microbiol.">
        <title>Complete genome sequence of Corynebacterium casei LMG S-19264T (=DSM 44701T), isolated from a smear-ripened cheese.</title>
        <authorList>
            <consortium name="US DOE Joint Genome Institute (JGI-PGF)"/>
            <person name="Walter F."/>
            <person name="Albersmeier A."/>
            <person name="Kalinowski J."/>
            <person name="Ruckert C."/>
        </authorList>
    </citation>
    <scope>NUCLEOTIDE SEQUENCE [LARGE SCALE GENOMIC DNA]</scope>
    <source>
        <strain evidence="3 4">CGMCC 1.15358</strain>
    </source>
</reference>
<dbReference type="InterPro" id="IPR036928">
    <property type="entry name" value="AS_sf"/>
</dbReference>
<sequence length="518" mass="54877">MKASPFRTALPLTLALLAASPAGAQEQAQPVVDLTPTLRETAAKLQVQRIAAFDDRGPRIGAVMIHADDVEAQVEKAARSGLPLAGYTVMVKDNIETREWPTTAGSLALAENMTGRDAPIVARLRAAGAVIAGKANLSEWANFRSSNSTSGWSAVGGQTRNPHIPFRNPCGSSSGSAAAVAALMTSVALGTETDGSITCPASVNGVVGFKPTLGLVSRTYIVPLSHSQDTAGPITQTVSEAARVLTAIAGTDPLDSATAEADSRKVDYARGLASASLKGLRIGVMRKQVGGREDVAELFEAALVDMAKAGAVLVEVDYEPQDEMFEDEFTVLLFEFREDLDAYLRASPADIPVRSLADVIRFNKAHADTELRWFGQDLMEQAQGTVDRQAYEEARADSLRMAKDEGVDRLLAEYEVDILVAPTMGPAWSTDIIYGDNFSGDIGIGSIAAIGGTPHLTVPMGAIEKLPVGLSFMGAKWDDLGVLKAGAAYEKVRSADLATVRFASDPRFLEKVMRPAGD</sequence>
<dbReference type="EMBL" id="BMIO01000004">
    <property type="protein sequence ID" value="GGD42008.1"/>
    <property type="molecule type" value="Genomic_DNA"/>
</dbReference>
<dbReference type="PANTHER" id="PTHR42678:SF34">
    <property type="entry name" value="OS04G0183300 PROTEIN"/>
    <property type="match status" value="1"/>
</dbReference>
<evidence type="ECO:0000259" key="2">
    <source>
        <dbReference type="Pfam" id="PF01425"/>
    </source>
</evidence>
<dbReference type="Proteomes" id="UP000598997">
    <property type="component" value="Unassembled WGS sequence"/>
</dbReference>
<dbReference type="PANTHER" id="PTHR42678">
    <property type="entry name" value="AMIDASE"/>
    <property type="match status" value="1"/>
</dbReference>
<gene>
    <name evidence="3" type="ORF">GCM10010989_15010</name>
</gene>
<dbReference type="OrthoDB" id="8872210at2"/>
<feature type="signal peptide" evidence="1">
    <location>
        <begin position="1"/>
        <end position="24"/>
    </location>
</feature>
<evidence type="ECO:0000313" key="4">
    <source>
        <dbReference type="Proteomes" id="UP000598997"/>
    </source>
</evidence>
<name>A0A917DHZ7_9SPHN</name>
<dbReference type="RefSeq" id="WP_066766459.1">
    <property type="nucleotide sequence ID" value="NZ_BMIO01000004.1"/>
</dbReference>
<keyword evidence="1" id="KW-0732">Signal</keyword>
<proteinExistence type="predicted"/>
<feature type="domain" description="Amidase" evidence="2">
    <location>
        <begin position="67"/>
        <end position="482"/>
    </location>
</feature>
<evidence type="ECO:0000256" key="1">
    <source>
        <dbReference type="SAM" id="SignalP"/>
    </source>
</evidence>
<dbReference type="NCBIfam" id="NF006006">
    <property type="entry name" value="PRK08137.1"/>
    <property type="match status" value="1"/>
</dbReference>
<dbReference type="AlphaFoldDB" id="A0A917DHZ7"/>
<dbReference type="SUPFAM" id="SSF75304">
    <property type="entry name" value="Amidase signature (AS) enzymes"/>
    <property type="match status" value="1"/>
</dbReference>